<dbReference type="PANTHER" id="PTHR43384:SF13">
    <property type="entry name" value="SLR0110 PROTEIN"/>
    <property type="match status" value="1"/>
</dbReference>
<accession>A0A7V6A4E4</accession>
<dbReference type="EMBL" id="DTGR01000141">
    <property type="protein sequence ID" value="HHS29808.1"/>
    <property type="molecule type" value="Genomic_DNA"/>
</dbReference>
<dbReference type="GO" id="GO:0051782">
    <property type="term" value="P:negative regulation of cell division"/>
    <property type="evidence" value="ECO:0007669"/>
    <property type="project" value="TreeGrafter"/>
</dbReference>
<dbReference type="GO" id="GO:0016887">
    <property type="term" value="F:ATP hydrolysis activity"/>
    <property type="evidence" value="ECO:0007669"/>
    <property type="project" value="TreeGrafter"/>
</dbReference>
<reference evidence="2" key="1">
    <citation type="journal article" date="2020" name="mSystems">
        <title>Genome- and Community-Level Interaction Insights into Carbon Utilization and Element Cycling Functions of Hydrothermarchaeota in Hydrothermal Sediment.</title>
        <authorList>
            <person name="Zhou Z."/>
            <person name="Liu Y."/>
            <person name="Xu W."/>
            <person name="Pan J."/>
            <person name="Luo Z.H."/>
            <person name="Li M."/>
        </authorList>
    </citation>
    <scope>NUCLEOTIDE SEQUENCE [LARGE SCALE GENOMIC DNA]</scope>
    <source>
        <strain evidence="2">SpSt-767</strain>
    </source>
</reference>
<dbReference type="Gene3D" id="3.40.50.300">
    <property type="entry name" value="P-loop containing nucleotide triphosphate hydrolases"/>
    <property type="match status" value="1"/>
</dbReference>
<protein>
    <submittedName>
        <fullName evidence="2">CobQ/CobB/MinD/ParA nucleotide binding domain-containing protein</fullName>
    </submittedName>
</protein>
<dbReference type="AlphaFoldDB" id="A0A7V6A4E4"/>
<dbReference type="InterPro" id="IPR050625">
    <property type="entry name" value="ParA/MinD_ATPase"/>
</dbReference>
<dbReference type="Gene3D" id="3.40.50.2300">
    <property type="match status" value="1"/>
</dbReference>
<dbReference type="InterPro" id="IPR025669">
    <property type="entry name" value="AAA_dom"/>
</dbReference>
<dbReference type="Pfam" id="PF13614">
    <property type="entry name" value="AAA_31"/>
    <property type="match status" value="1"/>
</dbReference>
<organism evidence="2">
    <name type="scientific">Desulfobacca acetoxidans</name>
    <dbReference type="NCBI Taxonomy" id="60893"/>
    <lineage>
        <taxon>Bacteria</taxon>
        <taxon>Pseudomonadati</taxon>
        <taxon>Thermodesulfobacteriota</taxon>
        <taxon>Desulfobaccia</taxon>
        <taxon>Desulfobaccales</taxon>
        <taxon>Desulfobaccaceae</taxon>
        <taxon>Desulfobacca</taxon>
    </lineage>
</organism>
<name>A0A7V6A4E4_9BACT</name>
<dbReference type="PANTHER" id="PTHR43384">
    <property type="entry name" value="SEPTUM SITE-DETERMINING PROTEIN MIND HOMOLOG, CHLOROPLASTIC-RELATED"/>
    <property type="match status" value="1"/>
</dbReference>
<proteinExistence type="predicted"/>
<dbReference type="SUPFAM" id="SSF52540">
    <property type="entry name" value="P-loop containing nucleoside triphosphate hydrolases"/>
    <property type="match status" value="1"/>
</dbReference>
<dbReference type="GO" id="GO:0009898">
    <property type="term" value="C:cytoplasmic side of plasma membrane"/>
    <property type="evidence" value="ECO:0007669"/>
    <property type="project" value="TreeGrafter"/>
</dbReference>
<sequence>MTMLPDMLNIAILSVGGVPDPEFLKVLEGIPQVQMVAQVLHPEEILEQRSGPPADLIMVYMNGEDALPEWLESLTSGLPQAAVLLCSQAIAPDFLLKAMRQGVREVVPLPLHQEELQAALDRVRASRRRLIEAQGAGGRIIAVTGNKGGAGATTVAVNLAVALARSQGGRVLLVDLGRPYPDVGNFLDRESMYTLYDLIQNRTNLDQAFLEKTIQPYENNLALIHGISDFNDQDSIHLEGLRKVFTILRAHYRWVIVDLSHWLDDLFLQVVQDADVVLMLVELTVPDLRNLGHLWPLLRNWVEVQEKMRLVINRYDRGNSLSLGNLEQVLKQRAFYTLPSDYENVSEAINRGVPLVNVAPKSKLCSSLDGLAQQLLGHLQTRDEAREARSHRRFWIL</sequence>
<dbReference type="GO" id="GO:0005524">
    <property type="term" value="F:ATP binding"/>
    <property type="evidence" value="ECO:0007669"/>
    <property type="project" value="TreeGrafter"/>
</dbReference>
<dbReference type="InterPro" id="IPR027417">
    <property type="entry name" value="P-loop_NTPase"/>
</dbReference>
<comment type="caution">
    <text evidence="2">The sequence shown here is derived from an EMBL/GenBank/DDBJ whole genome shotgun (WGS) entry which is preliminary data.</text>
</comment>
<evidence type="ECO:0000259" key="1">
    <source>
        <dbReference type="Pfam" id="PF13614"/>
    </source>
</evidence>
<dbReference type="GO" id="GO:0005829">
    <property type="term" value="C:cytosol"/>
    <property type="evidence" value="ECO:0007669"/>
    <property type="project" value="TreeGrafter"/>
</dbReference>
<dbReference type="SUPFAM" id="SSF52172">
    <property type="entry name" value="CheY-like"/>
    <property type="match status" value="1"/>
</dbReference>
<feature type="domain" description="AAA" evidence="1">
    <location>
        <begin position="139"/>
        <end position="299"/>
    </location>
</feature>
<gene>
    <name evidence="2" type="ORF">ENV52_08925</name>
</gene>
<dbReference type="InterPro" id="IPR011006">
    <property type="entry name" value="CheY-like_superfamily"/>
</dbReference>
<evidence type="ECO:0000313" key="2">
    <source>
        <dbReference type="EMBL" id="HHS29808.1"/>
    </source>
</evidence>